<keyword evidence="2 4" id="KW-0378">Hydrolase</keyword>
<dbReference type="EMBL" id="JALKHS010000016">
    <property type="protein sequence ID" value="MCK0532974.1"/>
    <property type="molecule type" value="Genomic_DNA"/>
</dbReference>
<name>A0ABT0E0R9_9SPHN</name>
<evidence type="ECO:0000256" key="2">
    <source>
        <dbReference type="ARBA" id="ARBA00022801"/>
    </source>
</evidence>
<dbReference type="PANTHER" id="PTHR43817">
    <property type="entry name" value="GLYCOSYL HYDROLASE"/>
    <property type="match status" value="1"/>
</dbReference>
<reference evidence="4 5" key="1">
    <citation type="submission" date="2022-04" db="EMBL/GenBank/DDBJ databases">
        <authorList>
            <person name="Huq M.A."/>
        </authorList>
    </citation>
    <scope>NUCLEOTIDE SEQUENCE [LARGE SCALE GENOMIC DNA]</scope>
    <source>
        <strain evidence="4 5">MAH-33</strain>
    </source>
</reference>
<evidence type="ECO:0000256" key="3">
    <source>
        <dbReference type="SAM" id="SignalP"/>
    </source>
</evidence>
<organism evidence="4 5">
    <name type="scientific">Sphingobium agri</name>
    <dbReference type="NCBI Taxonomy" id="2933566"/>
    <lineage>
        <taxon>Bacteria</taxon>
        <taxon>Pseudomonadati</taxon>
        <taxon>Pseudomonadota</taxon>
        <taxon>Alphaproteobacteria</taxon>
        <taxon>Sphingomonadales</taxon>
        <taxon>Sphingomonadaceae</taxon>
        <taxon>Sphingobium</taxon>
    </lineage>
</organism>
<dbReference type="Proteomes" id="UP001203512">
    <property type="component" value="Unassembled WGS sequence"/>
</dbReference>
<feature type="chain" id="PRO_5047214332" evidence="3">
    <location>
        <begin position="27"/>
        <end position="1134"/>
    </location>
</feature>
<accession>A0ABT0E0R9</accession>
<evidence type="ECO:0000256" key="1">
    <source>
        <dbReference type="ARBA" id="ARBA00022729"/>
    </source>
</evidence>
<dbReference type="InterPro" id="IPR008979">
    <property type="entry name" value="Galactose-bd-like_sf"/>
</dbReference>
<proteinExistence type="predicted"/>
<dbReference type="GO" id="GO:0016787">
    <property type="term" value="F:hydrolase activity"/>
    <property type="evidence" value="ECO:0007669"/>
    <property type="project" value="UniProtKB-KW"/>
</dbReference>
<dbReference type="RefSeq" id="WP_247233986.1">
    <property type="nucleotide sequence ID" value="NZ_JALKHS010000016.1"/>
</dbReference>
<keyword evidence="1 3" id="KW-0732">Signal</keyword>
<dbReference type="NCBIfam" id="NF045579">
    <property type="entry name" value="rhamnoside_JR"/>
    <property type="match status" value="1"/>
</dbReference>
<comment type="caution">
    <text evidence="4">The sequence shown here is derived from an EMBL/GenBank/DDBJ whole genome shotgun (WGS) entry which is preliminary data.</text>
</comment>
<dbReference type="SUPFAM" id="SSF49785">
    <property type="entry name" value="Galactose-binding domain-like"/>
    <property type="match status" value="2"/>
</dbReference>
<sequence>MKRFSQMKLGSCALVLALLYSGGVSAQDIAIDAFQTPPAAAKPRVWWHWNSGQISKAGIDADLSWMQRIGLGGYQAFDVDVGAPRVIEAPLKYMSPEWKDAFKYAVDGSIARKLDIGVAGSPGWSESGGPWVKPEQAMKKYVWTETRIEGGKRFTGKLAQPPGTAGLFQNNASIDPRNSTPFYRDSKVVAFRLPAQYALPRPVATASGGDFHVEQMMDGDVVLTTELTAATLGGDSWVQYDYGRPVTVRAITIATGGYAPMGGAGGAGLGPNVRLEASDDGRAWKMVSNLESAGPQRTTSVPATTARMFRIVVPAAARQEDKKDAILNVGGGPGGKLLISELVLQGAPMINAWEKKAGFEVSHDYYALATPAGRSAVRAADVLDLTSNLRPDGSLDWTAPRGEWVVLRFGYSLTGQHNAPAQESGAGLEVDKLNGADVSSYITQYLDKYRDASGGRLGPSGVSNMIFDSWEAGTANWTPAMLEQFKRLRGYDAVSYLPALAGYVVDSAENSDRFLWDFRRTQQELLKTEHYDRLSAELHKVGMIRYGESHEGSPHVIGDGMEMKASADVPMAALWVRGAPGEFQARPFADIRESASVAHIWGQNLVAAESLTAAGAPWSLSPRVLKPYADLLMLAGVNRFILHSSVHQPLMGKAPGLVLGPFGHWFNRKDTWAEQAGPWISYLGRASHLLQQGQAVNDVAIFYGEGTSIVALFGDKPPAIPEGLQYDYVNADALKNRIRVKDGRLMTENGMSWRLLYMSGQVQWVTLPTLERLRDLVRAGAVLVGERPLGSPSLSDDPAKARAIIAELWPSTTGVARIGAGTVYAARLPDAALAGEKIAADFELIQGADAEVRFLHRHVGGSDIYFVANRKDRAQTVQASFRTAGKAPELWDPVTGKASPASYRTENGRTIVDIPFDPFGATFVVFQKKGSEAGAVPAVTTEQLADMSDGWSVAFQPGRGAPAKLALGKLRDLSKESDPGVRYFSGTASYTRSLNIPKSWLNGARSIKLDLGQVEVIAEVLVNGRSAGIAWTKPYQIDIAPLLKQGRNKIEVRTSNLWVNRVVGDRQPGVTKRISFTAEDAPSLGFKQPVTVFDTIGAGGKAFGATPYDADTPLPSSGLIGPVRLIRENIADGS</sequence>
<dbReference type="PANTHER" id="PTHR43817:SF1">
    <property type="entry name" value="HYDROLASE, FAMILY 43, PUTATIVE (AFU_ORTHOLOGUE AFUA_3G01660)-RELATED"/>
    <property type="match status" value="1"/>
</dbReference>
<gene>
    <name evidence="4" type="ORF">MU848_15400</name>
</gene>
<evidence type="ECO:0000313" key="4">
    <source>
        <dbReference type="EMBL" id="MCK0532974.1"/>
    </source>
</evidence>
<evidence type="ECO:0000313" key="5">
    <source>
        <dbReference type="Proteomes" id="UP001203512"/>
    </source>
</evidence>
<protein>
    <submittedName>
        <fullName evidence="4">Glycoside hydrolase</fullName>
    </submittedName>
</protein>
<dbReference type="Gene3D" id="2.60.120.260">
    <property type="entry name" value="Galactose-binding domain-like"/>
    <property type="match status" value="2"/>
</dbReference>
<dbReference type="Pfam" id="PF17132">
    <property type="entry name" value="Glyco_hydro_106"/>
    <property type="match status" value="1"/>
</dbReference>
<feature type="signal peptide" evidence="3">
    <location>
        <begin position="1"/>
        <end position="26"/>
    </location>
</feature>
<keyword evidence="5" id="KW-1185">Reference proteome</keyword>